<evidence type="ECO:0000313" key="3">
    <source>
        <dbReference type="Proteomes" id="UP001141458"/>
    </source>
</evidence>
<organism evidence="2 3">
    <name type="scientific">Parvimonas micra</name>
    <dbReference type="NCBI Taxonomy" id="33033"/>
    <lineage>
        <taxon>Bacteria</taxon>
        <taxon>Bacillati</taxon>
        <taxon>Bacillota</taxon>
        <taxon>Tissierellia</taxon>
        <taxon>Tissierellales</taxon>
        <taxon>Peptoniphilaceae</taxon>
        <taxon>Parvimonas</taxon>
    </lineage>
</organism>
<gene>
    <name evidence="2" type="ORF">NND69_03135</name>
</gene>
<dbReference type="AlphaFoldDB" id="A0A9X3KA22"/>
<dbReference type="RefSeq" id="WP_269720636.1">
    <property type="nucleotide sequence ID" value="NZ_CP101408.1"/>
</dbReference>
<evidence type="ECO:0000256" key="1">
    <source>
        <dbReference type="SAM" id="MobiDB-lite"/>
    </source>
</evidence>
<protein>
    <submittedName>
        <fullName evidence="2">Uncharacterized protein</fullName>
    </submittedName>
</protein>
<proteinExistence type="predicted"/>
<feature type="region of interest" description="Disordered" evidence="1">
    <location>
        <begin position="494"/>
        <end position="524"/>
    </location>
</feature>
<feature type="region of interest" description="Disordered" evidence="1">
    <location>
        <begin position="1"/>
        <end position="24"/>
    </location>
</feature>
<feature type="compositionally biased region" description="Polar residues" evidence="1">
    <location>
        <begin position="496"/>
        <end position="516"/>
    </location>
</feature>
<accession>A0A9X3KA22</accession>
<sequence length="638" mass="72542">MTDEKWRSPNNDYGPEVGLDNGDVETFKKEPEEALARETAQNSNDARYNSTFTRIEYKLFEVDRDDIPGIRELSEMIGACYEYKKDLSKESIPLKRMLDRSRDKKIKCLRISDFYTSGLDGVVSNDSEKPFYLLTKGSGISYKGSGTGGSKGIGKYAAFVNSNINTVFYSTYNKDKERGYIGVSKLRSAPIPDTDGLMTQGIAYFSRNDKKEPILEELKLDPDFSRKEGDYGTDVYVIGFNTESDWKWSIISKLLESFMVAIKEEALIVDVDDITISKEKLQNLIYDPNLEKVCSKRLYKDIQAQYSLLFEDDILKKTICLSELGDIEVFVKKYDQINSDKATQRCVFVRYPYMKIKMSETLSKLPFSAMCIIGDNELNALLRNVENPQHTDWEFNRLNEDKDLKKKTKNAERLILHEVKNFVKEVMLADSSDETDVIGAGEFLPSTENGDVELEVNSVKNDIIIPNKVRKNTVANTKKEKINEDDETFDHITGDLTYNSDDGKNQNNKGSGTNNPYDDFNDQGRNGITVGSKQILKKVELGGIKYKNIVVDEKVGRYDLKFTAPHDESDFEVELKMCGDGNDTYSLEITSAEICGVPCKIENGKVRMTLKKDVLYVVKYTTNRTSMFSSEVIMNAYR</sequence>
<dbReference type="EMBL" id="JANDZV010000002">
    <property type="protein sequence ID" value="MCZ7407357.1"/>
    <property type="molecule type" value="Genomic_DNA"/>
</dbReference>
<comment type="caution">
    <text evidence="2">The sequence shown here is derived from an EMBL/GenBank/DDBJ whole genome shotgun (WGS) entry which is preliminary data.</text>
</comment>
<evidence type="ECO:0000313" key="2">
    <source>
        <dbReference type="EMBL" id="MCZ7407357.1"/>
    </source>
</evidence>
<dbReference type="Proteomes" id="UP001141458">
    <property type="component" value="Unassembled WGS sequence"/>
</dbReference>
<name>A0A9X3KA22_9FIRM</name>
<reference evidence="2" key="1">
    <citation type="submission" date="2022-07" db="EMBL/GenBank/DDBJ databases">
        <title>Parvimonas micra travels from the subgingival sulcus of the human oral cavity to the colorectal adenocarcinoma.</title>
        <authorList>
            <person name="Conde-Perez K."/>
            <person name="Buetas E."/>
            <person name="Aja-Macaya P."/>
            <person name="Martin-De Arribas E."/>
            <person name="Iglesias-Corras I."/>
            <person name="Trigo-Tasende N."/>
            <person name="Nasser-Ali M."/>
            <person name="Estevez L.S."/>
            <person name="Rumbo-Feal S."/>
            <person name="Otero-Alen B."/>
            <person name="Noguera J.F."/>
            <person name="Concha A."/>
            <person name="Pardinas-Lopez S."/>
            <person name="Carda-Dieguez M."/>
            <person name="Gomez-Randulfe I."/>
            <person name="Martinez-Lago N."/>
            <person name="Ladra S."/>
            <person name="Aparicio L.A."/>
            <person name="Bou G."/>
            <person name="Mira A."/>
            <person name="Vallejo J.A."/>
            <person name="Poza M."/>
        </authorList>
    </citation>
    <scope>NUCLEOTIDE SEQUENCE</scope>
    <source>
        <strain evidence="2">PM79KC-AC-4</strain>
    </source>
</reference>